<evidence type="ECO:0000256" key="8">
    <source>
        <dbReference type="PROSITE-ProRule" id="PRU00042"/>
    </source>
</evidence>
<feature type="domain" description="C2H2-type" evidence="10">
    <location>
        <begin position="69"/>
        <end position="96"/>
    </location>
</feature>
<organism evidence="11 12">
    <name type="scientific">Zizania palustris</name>
    <name type="common">Northern wild rice</name>
    <dbReference type="NCBI Taxonomy" id="103762"/>
    <lineage>
        <taxon>Eukaryota</taxon>
        <taxon>Viridiplantae</taxon>
        <taxon>Streptophyta</taxon>
        <taxon>Embryophyta</taxon>
        <taxon>Tracheophyta</taxon>
        <taxon>Spermatophyta</taxon>
        <taxon>Magnoliopsida</taxon>
        <taxon>Liliopsida</taxon>
        <taxon>Poales</taxon>
        <taxon>Poaceae</taxon>
        <taxon>BOP clade</taxon>
        <taxon>Oryzoideae</taxon>
        <taxon>Oryzeae</taxon>
        <taxon>Zizaniinae</taxon>
        <taxon>Zizania</taxon>
    </lineage>
</organism>
<comment type="caution">
    <text evidence="11">The sequence shown here is derived from an EMBL/GenBank/DDBJ whole genome shotgun (WGS) entry which is preliminary data.</text>
</comment>
<keyword evidence="2" id="KW-0479">Metal-binding</keyword>
<feature type="region of interest" description="Disordered" evidence="9">
    <location>
        <begin position="200"/>
        <end position="260"/>
    </location>
</feature>
<comment type="subcellular location">
    <subcellularLocation>
        <location evidence="1">Nucleus</location>
    </subcellularLocation>
</comment>
<evidence type="ECO:0000313" key="11">
    <source>
        <dbReference type="EMBL" id="KAG8081223.1"/>
    </source>
</evidence>
<evidence type="ECO:0000259" key="10">
    <source>
        <dbReference type="PROSITE" id="PS50157"/>
    </source>
</evidence>
<evidence type="ECO:0000256" key="2">
    <source>
        <dbReference type="ARBA" id="ARBA00022723"/>
    </source>
</evidence>
<gene>
    <name evidence="11" type="ORF">GUJ93_ZPchr0007g3578</name>
</gene>
<sequence length="285" mass="30976">MDAAAMDRIAKHYYWSMWGAGRGAGAAGVRSSWPASHGGAGAEPSWEEQAFARDAAGHLGGCVWPPRSYTCSFCRREFRSAQALGGHMNVHRRDRARLRQGASSPDHDEPLQLQQPISLCGPHHRPPPDHQQPADFPLLLRLSSPKSIACDQDQQAAMATTCTASPNSCIATIIKESKNKAALFIDISMRAAATTIDGYSLRGGGDDDDSEEQSMEEIRRMKRRRVDLPAAAAAASCERPERRREVDPADAKVITSPSSSSALVLHQPQLVGRQEVDLELRLGTS</sequence>
<evidence type="ECO:0000313" key="12">
    <source>
        <dbReference type="Proteomes" id="UP000729402"/>
    </source>
</evidence>
<keyword evidence="12" id="KW-1185">Reference proteome</keyword>
<dbReference type="AlphaFoldDB" id="A0A8J5SVI9"/>
<dbReference type="InterPro" id="IPR052426">
    <property type="entry name" value="Plant_dev_regulator"/>
</dbReference>
<feature type="region of interest" description="Disordered" evidence="9">
    <location>
        <begin position="100"/>
        <end position="133"/>
    </location>
</feature>
<reference evidence="11" key="2">
    <citation type="submission" date="2021-02" db="EMBL/GenBank/DDBJ databases">
        <authorList>
            <person name="Kimball J.A."/>
            <person name="Haas M.W."/>
            <person name="Macchietto M."/>
            <person name="Kono T."/>
            <person name="Duquette J."/>
            <person name="Shao M."/>
        </authorList>
    </citation>
    <scope>NUCLEOTIDE SEQUENCE</scope>
    <source>
        <tissue evidence="11">Fresh leaf tissue</tissue>
    </source>
</reference>
<feature type="compositionally biased region" description="Basic and acidic residues" evidence="9">
    <location>
        <begin position="238"/>
        <end position="250"/>
    </location>
</feature>
<evidence type="ECO:0000256" key="7">
    <source>
        <dbReference type="ARBA" id="ARBA00023242"/>
    </source>
</evidence>
<dbReference type="SMART" id="SM00355">
    <property type="entry name" value="ZnF_C2H2"/>
    <property type="match status" value="1"/>
</dbReference>
<accession>A0A8J5SVI9</accession>
<dbReference type="InterPro" id="IPR013087">
    <property type="entry name" value="Znf_C2H2_type"/>
</dbReference>
<dbReference type="EMBL" id="JAAALK010000282">
    <property type="protein sequence ID" value="KAG8081223.1"/>
    <property type="molecule type" value="Genomic_DNA"/>
</dbReference>
<dbReference type="PROSITE" id="PS50157">
    <property type="entry name" value="ZINC_FINGER_C2H2_2"/>
    <property type="match status" value="1"/>
</dbReference>
<keyword evidence="6" id="KW-0804">Transcription</keyword>
<dbReference type="GO" id="GO:0005634">
    <property type="term" value="C:nucleus"/>
    <property type="evidence" value="ECO:0007669"/>
    <property type="project" value="UniProtKB-SubCell"/>
</dbReference>
<evidence type="ECO:0000256" key="3">
    <source>
        <dbReference type="ARBA" id="ARBA00022771"/>
    </source>
</evidence>
<evidence type="ECO:0000256" key="4">
    <source>
        <dbReference type="ARBA" id="ARBA00022833"/>
    </source>
</evidence>
<evidence type="ECO:0000256" key="1">
    <source>
        <dbReference type="ARBA" id="ARBA00004123"/>
    </source>
</evidence>
<evidence type="ECO:0000256" key="9">
    <source>
        <dbReference type="SAM" id="MobiDB-lite"/>
    </source>
</evidence>
<dbReference type="Pfam" id="PF13912">
    <property type="entry name" value="zf-C2H2_6"/>
    <property type="match status" value="1"/>
</dbReference>
<keyword evidence="7" id="KW-0539">Nucleus</keyword>
<dbReference type="PROSITE" id="PS00028">
    <property type="entry name" value="ZINC_FINGER_C2H2_1"/>
    <property type="match status" value="1"/>
</dbReference>
<dbReference type="PANTHER" id="PTHR45801">
    <property type="entry name" value="OS07G0101800 PROTEIN"/>
    <property type="match status" value="1"/>
</dbReference>
<keyword evidence="3 8" id="KW-0863">Zinc-finger</keyword>
<keyword evidence="5" id="KW-0805">Transcription regulation</keyword>
<reference evidence="11" key="1">
    <citation type="journal article" date="2021" name="bioRxiv">
        <title>Whole Genome Assembly and Annotation of Northern Wild Rice, Zizania palustris L., Supports a Whole Genome Duplication in the Zizania Genus.</title>
        <authorList>
            <person name="Haas M."/>
            <person name="Kono T."/>
            <person name="Macchietto M."/>
            <person name="Millas R."/>
            <person name="McGilp L."/>
            <person name="Shao M."/>
            <person name="Duquette J."/>
            <person name="Hirsch C.N."/>
            <person name="Kimball J."/>
        </authorList>
    </citation>
    <scope>NUCLEOTIDE SEQUENCE</scope>
    <source>
        <tissue evidence="11">Fresh leaf tissue</tissue>
    </source>
</reference>
<keyword evidence="4" id="KW-0862">Zinc</keyword>
<proteinExistence type="predicted"/>
<dbReference type="GO" id="GO:0008270">
    <property type="term" value="F:zinc ion binding"/>
    <property type="evidence" value="ECO:0007669"/>
    <property type="project" value="UniProtKB-KW"/>
</dbReference>
<evidence type="ECO:0000256" key="6">
    <source>
        <dbReference type="ARBA" id="ARBA00023163"/>
    </source>
</evidence>
<protein>
    <recommendedName>
        <fullName evidence="10">C2H2-type domain-containing protein</fullName>
    </recommendedName>
</protein>
<dbReference type="Proteomes" id="UP000729402">
    <property type="component" value="Unassembled WGS sequence"/>
</dbReference>
<evidence type="ECO:0000256" key="5">
    <source>
        <dbReference type="ARBA" id="ARBA00023015"/>
    </source>
</evidence>
<feature type="compositionally biased region" description="Acidic residues" evidence="9">
    <location>
        <begin position="206"/>
        <end position="215"/>
    </location>
</feature>
<name>A0A8J5SVI9_ZIZPA</name>
<dbReference type="PANTHER" id="PTHR45801:SF95">
    <property type="entry name" value="OS02G0100900 PROTEIN"/>
    <property type="match status" value="1"/>
</dbReference>
<dbReference type="OrthoDB" id="1708403at2759"/>